<organism evidence="1">
    <name type="scientific">Arundo donax</name>
    <name type="common">Giant reed</name>
    <name type="synonym">Donax arundinaceus</name>
    <dbReference type="NCBI Taxonomy" id="35708"/>
    <lineage>
        <taxon>Eukaryota</taxon>
        <taxon>Viridiplantae</taxon>
        <taxon>Streptophyta</taxon>
        <taxon>Embryophyta</taxon>
        <taxon>Tracheophyta</taxon>
        <taxon>Spermatophyta</taxon>
        <taxon>Magnoliopsida</taxon>
        <taxon>Liliopsida</taxon>
        <taxon>Poales</taxon>
        <taxon>Poaceae</taxon>
        <taxon>PACMAD clade</taxon>
        <taxon>Arundinoideae</taxon>
        <taxon>Arundineae</taxon>
        <taxon>Arundo</taxon>
    </lineage>
</organism>
<accession>A0A0A9BIX9</accession>
<name>A0A0A9BIX9_ARUDO</name>
<sequence length="53" mass="6328">MIMWLMSTHLYSLTLIFSQFQALYRIMVLSTIVLCNNSLQLHLILHLKQLHQK</sequence>
<protein>
    <submittedName>
        <fullName evidence="1">Uncharacterized protein</fullName>
    </submittedName>
</protein>
<reference evidence="1" key="1">
    <citation type="submission" date="2014-09" db="EMBL/GenBank/DDBJ databases">
        <authorList>
            <person name="Magalhaes I.L.F."/>
            <person name="Oliveira U."/>
            <person name="Santos F.R."/>
            <person name="Vidigal T.H.D.A."/>
            <person name="Brescovit A.D."/>
            <person name="Santos A.J."/>
        </authorList>
    </citation>
    <scope>NUCLEOTIDE SEQUENCE</scope>
    <source>
        <tissue evidence="1">Shoot tissue taken approximately 20 cm above the soil surface</tissue>
    </source>
</reference>
<reference evidence="1" key="2">
    <citation type="journal article" date="2015" name="Data Brief">
        <title>Shoot transcriptome of the giant reed, Arundo donax.</title>
        <authorList>
            <person name="Barrero R.A."/>
            <person name="Guerrero F.D."/>
            <person name="Moolhuijzen P."/>
            <person name="Goolsby J.A."/>
            <person name="Tidwell J."/>
            <person name="Bellgard S.E."/>
            <person name="Bellgard M.I."/>
        </authorList>
    </citation>
    <scope>NUCLEOTIDE SEQUENCE</scope>
    <source>
        <tissue evidence="1">Shoot tissue taken approximately 20 cm above the soil surface</tissue>
    </source>
</reference>
<dbReference type="AlphaFoldDB" id="A0A0A9BIX9"/>
<dbReference type="EMBL" id="GBRH01236755">
    <property type="protein sequence ID" value="JAD61140.1"/>
    <property type="molecule type" value="Transcribed_RNA"/>
</dbReference>
<evidence type="ECO:0000313" key="1">
    <source>
        <dbReference type="EMBL" id="JAD61140.1"/>
    </source>
</evidence>
<proteinExistence type="predicted"/>